<evidence type="ECO:0000256" key="2">
    <source>
        <dbReference type="ARBA" id="ARBA00022448"/>
    </source>
</evidence>
<keyword evidence="5 7" id="KW-1133">Transmembrane helix</keyword>
<dbReference type="SUPFAM" id="SSF161098">
    <property type="entry name" value="MetI-like"/>
    <property type="match status" value="1"/>
</dbReference>
<feature type="transmembrane region" description="Helical" evidence="7">
    <location>
        <begin position="234"/>
        <end position="260"/>
    </location>
</feature>
<dbReference type="GO" id="GO:0071916">
    <property type="term" value="F:dipeptide transmembrane transporter activity"/>
    <property type="evidence" value="ECO:0007669"/>
    <property type="project" value="TreeGrafter"/>
</dbReference>
<feature type="transmembrane region" description="Helical" evidence="7">
    <location>
        <begin position="131"/>
        <end position="156"/>
    </location>
</feature>
<feature type="domain" description="ABC transmembrane type-1" evidence="8">
    <location>
        <begin position="95"/>
        <end position="303"/>
    </location>
</feature>
<dbReference type="InterPro" id="IPR000515">
    <property type="entry name" value="MetI-like"/>
</dbReference>
<dbReference type="OrthoDB" id="9805855at2"/>
<keyword evidence="6 7" id="KW-0472">Membrane</keyword>
<dbReference type="Pfam" id="PF00528">
    <property type="entry name" value="BPD_transp_1"/>
    <property type="match status" value="1"/>
</dbReference>
<reference evidence="9 10" key="1">
    <citation type="submission" date="2015-07" db="EMBL/GenBank/DDBJ databases">
        <title>Whole genome sequencing of Bosea vaviloviae isolated from cave pool.</title>
        <authorList>
            <person name="Tan N.E.H."/>
            <person name="Lee Y.P."/>
            <person name="Gan H.M."/>
            <person name="Barton H."/>
            <person name="Savka M.A."/>
        </authorList>
    </citation>
    <scope>NUCLEOTIDE SEQUENCE [LARGE SCALE GENOMIC DNA]</scope>
    <source>
        <strain evidence="9 10">SD260</strain>
    </source>
</reference>
<dbReference type="Pfam" id="PF19300">
    <property type="entry name" value="BPD_transp_1_N"/>
    <property type="match status" value="1"/>
</dbReference>
<comment type="similarity">
    <text evidence="7">Belongs to the binding-protein-dependent transport system permease family.</text>
</comment>
<evidence type="ECO:0000256" key="4">
    <source>
        <dbReference type="ARBA" id="ARBA00022692"/>
    </source>
</evidence>
<protein>
    <submittedName>
        <fullName evidence="9">Peptide ABC transporter</fullName>
    </submittedName>
</protein>
<evidence type="ECO:0000256" key="1">
    <source>
        <dbReference type="ARBA" id="ARBA00004651"/>
    </source>
</evidence>
<evidence type="ECO:0000256" key="7">
    <source>
        <dbReference type="RuleBase" id="RU363032"/>
    </source>
</evidence>
<comment type="caution">
    <text evidence="9">The sequence shown here is derived from an EMBL/GenBank/DDBJ whole genome shotgun (WGS) entry which is preliminary data.</text>
</comment>
<dbReference type="AlphaFoldDB" id="A0A0N1FJQ3"/>
<gene>
    <name evidence="9" type="ORF">AE618_05825</name>
</gene>
<keyword evidence="4 7" id="KW-0812">Transmembrane</keyword>
<evidence type="ECO:0000256" key="6">
    <source>
        <dbReference type="ARBA" id="ARBA00023136"/>
    </source>
</evidence>
<keyword evidence="10" id="KW-1185">Reference proteome</keyword>
<dbReference type="PANTHER" id="PTHR43163:SF6">
    <property type="entry name" value="DIPEPTIDE TRANSPORT SYSTEM PERMEASE PROTEIN DPPB-RELATED"/>
    <property type="match status" value="1"/>
</dbReference>
<dbReference type="PANTHER" id="PTHR43163">
    <property type="entry name" value="DIPEPTIDE TRANSPORT SYSTEM PERMEASE PROTEIN DPPB-RELATED"/>
    <property type="match status" value="1"/>
</dbReference>
<evidence type="ECO:0000259" key="8">
    <source>
        <dbReference type="PROSITE" id="PS50928"/>
    </source>
</evidence>
<dbReference type="Proteomes" id="UP000037822">
    <property type="component" value="Unassembled WGS sequence"/>
</dbReference>
<dbReference type="RefSeq" id="WP_054208102.1">
    <property type="nucleotide sequence ID" value="NZ_LGSZ01000025.1"/>
</dbReference>
<dbReference type="EMBL" id="LGSZ01000025">
    <property type="protein sequence ID" value="KPH81916.1"/>
    <property type="molecule type" value="Genomic_DNA"/>
</dbReference>
<dbReference type="PATRIC" id="fig|1526658.3.peg.5558"/>
<name>A0A0N1FJQ3_9HYPH</name>
<evidence type="ECO:0000313" key="9">
    <source>
        <dbReference type="EMBL" id="KPH81916.1"/>
    </source>
</evidence>
<dbReference type="CDD" id="cd06261">
    <property type="entry name" value="TM_PBP2"/>
    <property type="match status" value="1"/>
</dbReference>
<accession>A0A0N1FJQ3</accession>
<dbReference type="GO" id="GO:0005886">
    <property type="term" value="C:plasma membrane"/>
    <property type="evidence" value="ECO:0007669"/>
    <property type="project" value="UniProtKB-SubCell"/>
</dbReference>
<keyword evidence="2 7" id="KW-0813">Transport</keyword>
<evidence type="ECO:0000256" key="3">
    <source>
        <dbReference type="ARBA" id="ARBA00022475"/>
    </source>
</evidence>
<dbReference type="InterPro" id="IPR035906">
    <property type="entry name" value="MetI-like_sf"/>
</dbReference>
<dbReference type="InterPro" id="IPR045621">
    <property type="entry name" value="BPD_transp_1_N"/>
</dbReference>
<feature type="transmembrane region" description="Helical" evidence="7">
    <location>
        <begin position="280"/>
        <end position="306"/>
    </location>
</feature>
<keyword evidence="3" id="KW-1003">Cell membrane</keyword>
<feature type="transmembrane region" description="Helical" evidence="7">
    <location>
        <begin position="176"/>
        <end position="196"/>
    </location>
</feature>
<feature type="transmembrane region" description="Helical" evidence="7">
    <location>
        <begin position="101"/>
        <end position="124"/>
    </location>
</feature>
<dbReference type="Gene3D" id="1.10.3720.10">
    <property type="entry name" value="MetI-like"/>
    <property type="match status" value="1"/>
</dbReference>
<organism evidence="9 10">
    <name type="scientific">Bosea vaviloviae</name>
    <dbReference type="NCBI Taxonomy" id="1526658"/>
    <lineage>
        <taxon>Bacteria</taxon>
        <taxon>Pseudomonadati</taxon>
        <taxon>Pseudomonadota</taxon>
        <taxon>Alphaproteobacteria</taxon>
        <taxon>Hyphomicrobiales</taxon>
        <taxon>Boseaceae</taxon>
        <taxon>Bosea</taxon>
    </lineage>
</organism>
<dbReference type="PROSITE" id="PS50928">
    <property type="entry name" value="ABC_TM1"/>
    <property type="match status" value="1"/>
</dbReference>
<evidence type="ECO:0000313" key="10">
    <source>
        <dbReference type="Proteomes" id="UP000037822"/>
    </source>
</evidence>
<evidence type="ECO:0000256" key="5">
    <source>
        <dbReference type="ARBA" id="ARBA00022989"/>
    </source>
</evidence>
<proteinExistence type="inferred from homology"/>
<sequence length="314" mass="33176">MLNHIAQRVAMSVPVLLGVLLFGFLLLQLVPADPAAIVAGPTASPELVEQIRRDLGLDRPIFVQFGIYLARVLQGDLGVSLISNTSVIAELGEAIGPTAELMFACLIWAVPLGIALGTIAAVYRGRLLDRVVIAISVAGVSTPVFFIGLILMQYIGYHWGLLPFIGRGGPLWSVEGLAAIALPALTLGLVFIGPIARMTRTAALEVLSADHVRTARAKGLSERAVVLRHVLRNALIPVVTLIGLQAGYLLGGAVVTETIYSWPGVGRLAVGAILASDFPLAQGAILVLALAFLIINLIVDMLYAVLDPRVDKHG</sequence>
<comment type="subcellular location">
    <subcellularLocation>
        <location evidence="1 7">Cell membrane</location>
        <topology evidence="1 7">Multi-pass membrane protein</topology>
    </subcellularLocation>
</comment>